<dbReference type="AlphaFoldDB" id="A0A6H2A0X6"/>
<reference evidence="1" key="1">
    <citation type="submission" date="2020-03" db="EMBL/GenBank/DDBJ databases">
        <title>The deep terrestrial virosphere.</title>
        <authorList>
            <person name="Holmfeldt K."/>
            <person name="Nilsson E."/>
            <person name="Simone D."/>
            <person name="Lopez-Fernandez M."/>
            <person name="Wu X."/>
            <person name="de Brujin I."/>
            <person name="Lundin D."/>
            <person name="Andersson A."/>
            <person name="Bertilsson S."/>
            <person name="Dopson M."/>
        </authorList>
    </citation>
    <scope>NUCLEOTIDE SEQUENCE</scope>
    <source>
        <strain evidence="1">TM448A03486</strain>
        <strain evidence="2">TM448B01733</strain>
    </source>
</reference>
<proteinExistence type="predicted"/>
<evidence type="ECO:0000313" key="1">
    <source>
        <dbReference type="EMBL" id="QJA53389.1"/>
    </source>
</evidence>
<accession>A0A6H2A0X6</accession>
<name>A0A6H2A0X6_9ZZZZ</name>
<dbReference type="EMBL" id="MT144418">
    <property type="protein sequence ID" value="QJA53389.1"/>
    <property type="molecule type" value="Genomic_DNA"/>
</dbReference>
<evidence type="ECO:0000313" key="2">
    <source>
        <dbReference type="EMBL" id="QJH99908.1"/>
    </source>
</evidence>
<protein>
    <submittedName>
        <fullName evidence="1">Uncharacterized protein</fullName>
    </submittedName>
</protein>
<organism evidence="1">
    <name type="scientific">viral metagenome</name>
    <dbReference type="NCBI Taxonomy" id="1070528"/>
    <lineage>
        <taxon>unclassified sequences</taxon>
        <taxon>metagenomes</taxon>
        <taxon>organismal metagenomes</taxon>
    </lineage>
</organism>
<sequence>MELTEKQINAIMRAVGQLTWHGKVIPYERNWQDKAATAGTNNHEFDKVDPRRIRVITHAACYNDVSACTFIYIQHWNGRELVEDEGGVAPAIGEIVRFAGMLVLPPNGYMAVSFEGCTSGDDLYAVVSGYDVLLEE</sequence>
<dbReference type="EMBL" id="MT144816">
    <property type="protein sequence ID" value="QJH99908.1"/>
    <property type="molecule type" value="Genomic_DNA"/>
</dbReference>
<gene>
    <name evidence="1" type="ORF">TM448A03486_0007</name>
    <name evidence="2" type="ORF">TM448B01733_0016</name>
</gene>